<gene>
    <name evidence="1" type="ORF">EVAR_59655_1</name>
</gene>
<sequence length="108" mass="12108">MLNTTLLQVTKAGFTVTIPKPKQSAQGVSPFEELPFKVKQVRSFGKKMVASFFGQYGTIVFENKKKQSLQTGILTIVCLLFRKQFGKNDFTLGFSVIMTTPHHILPVK</sequence>
<keyword evidence="2" id="KW-1185">Reference proteome</keyword>
<dbReference type="Proteomes" id="UP000299102">
    <property type="component" value="Unassembled WGS sequence"/>
</dbReference>
<evidence type="ECO:0000313" key="1">
    <source>
        <dbReference type="EMBL" id="GBP81716.1"/>
    </source>
</evidence>
<comment type="caution">
    <text evidence="1">The sequence shown here is derived from an EMBL/GenBank/DDBJ whole genome shotgun (WGS) entry which is preliminary data.</text>
</comment>
<proteinExistence type="predicted"/>
<dbReference type="AlphaFoldDB" id="A0A4C1YZG5"/>
<evidence type="ECO:0000313" key="2">
    <source>
        <dbReference type="Proteomes" id="UP000299102"/>
    </source>
</evidence>
<protein>
    <submittedName>
        <fullName evidence="1">Uncharacterized protein</fullName>
    </submittedName>
</protein>
<reference evidence="1 2" key="1">
    <citation type="journal article" date="2019" name="Commun. Biol.">
        <title>The bagworm genome reveals a unique fibroin gene that provides high tensile strength.</title>
        <authorList>
            <person name="Kono N."/>
            <person name="Nakamura H."/>
            <person name="Ohtoshi R."/>
            <person name="Tomita M."/>
            <person name="Numata K."/>
            <person name="Arakawa K."/>
        </authorList>
    </citation>
    <scope>NUCLEOTIDE SEQUENCE [LARGE SCALE GENOMIC DNA]</scope>
</reference>
<accession>A0A4C1YZG5</accession>
<name>A0A4C1YZG5_EUMVA</name>
<organism evidence="1 2">
    <name type="scientific">Eumeta variegata</name>
    <name type="common">Bagworm moth</name>
    <name type="synonym">Eumeta japonica</name>
    <dbReference type="NCBI Taxonomy" id="151549"/>
    <lineage>
        <taxon>Eukaryota</taxon>
        <taxon>Metazoa</taxon>
        <taxon>Ecdysozoa</taxon>
        <taxon>Arthropoda</taxon>
        <taxon>Hexapoda</taxon>
        <taxon>Insecta</taxon>
        <taxon>Pterygota</taxon>
        <taxon>Neoptera</taxon>
        <taxon>Endopterygota</taxon>
        <taxon>Lepidoptera</taxon>
        <taxon>Glossata</taxon>
        <taxon>Ditrysia</taxon>
        <taxon>Tineoidea</taxon>
        <taxon>Psychidae</taxon>
        <taxon>Oiketicinae</taxon>
        <taxon>Eumeta</taxon>
    </lineage>
</organism>
<dbReference type="EMBL" id="BGZK01001527">
    <property type="protein sequence ID" value="GBP81716.1"/>
    <property type="molecule type" value="Genomic_DNA"/>
</dbReference>